<evidence type="ECO:0000313" key="2">
    <source>
        <dbReference type="Proteomes" id="UP000234530"/>
    </source>
</evidence>
<gene>
    <name evidence="1" type="ORF">CX676_01200</name>
</gene>
<evidence type="ECO:0000313" key="1">
    <source>
        <dbReference type="EMBL" id="AUH62952.1"/>
    </source>
</evidence>
<keyword evidence="2" id="KW-1185">Reference proteome</keyword>
<accession>A0A2H5EUI3</accession>
<dbReference type="Proteomes" id="UP000234530">
    <property type="component" value="Chromosome"/>
</dbReference>
<reference evidence="1 2" key="1">
    <citation type="journal article" date="2013" name="Antonie Van Leeuwenhoek">
        <title>Paracoccus zhejiangensis sp. nov., isolated from activated sludge in wastewater-treatment system.</title>
        <authorList>
            <person name="Wu Z.G."/>
            <person name="Zhang D.F."/>
            <person name="Liu Y.L."/>
            <person name="Wang F."/>
            <person name="Jiang X."/>
            <person name="Li C."/>
            <person name="Li S.P."/>
            <person name="Hong Q."/>
            <person name="Li W.J."/>
        </authorList>
    </citation>
    <scope>NUCLEOTIDE SEQUENCE [LARGE SCALE GENOMIC DNA]</scope>
    <source>
        <strain evidence="1 2">J6</strain>
    </source>
</reference>
<proteinExistence type="predicted"/>
<dbReference type="EMBL" id="CP025430">
    <property type="protein sequence ID" value="AUH62952.1"/>
    <property type="molecule type" value="Genomic_DNA"/>
</dbReference>
<name>A0A2H5EUI3_9RHOB</name>
<sequence length="84" mass="9751">MEDIMSSETCNLSRPSRLSLFWSRAIDLAVWLWPEGAMPTHPCASRVTRDLARDLRYVPEHLRRDIGLDGGARLERDPMPYWPL</sequence>
<protein>
    <submittedName>
        <fullName evidence="1">Uncharacterized protein</fullName>
    </submittedName>
</protein>
<dbReference type="KEGG" id="pzh:CX676_01200"/>
<dbReference type="AlphaFoldDB" id="A0A2H5EUI3"/>
<organism evidence="1 2">
    <name type="scientific">Paracoccus zhejiangensis</name>
    <dbReference type="NCBI Taxonomy" id="1077935"/>
    <lineage>
        <taxon>Bacteria</taxon>
        <taxon>Pseudomonadati</taxon>
        <taxon>Pseudomonadota</taxon>
        <taxon>Alphaproteobacteria</taxon>
        <taxon>Rhodobacterales</taxon>
        <taxon>Paracoccaceae</taxon>
        <taxon>Paracoccus</taxon>
    </lineage>
</organism>